<sequence length="740" mass="80445">MGLGLSMPIGSELRAVIRHRPTTIFSLLAVASLLITGFFGGLVGILPSANVQARHGQGGRVVVDGLAAGMREGTARFVDQAGQIRLELPLRELIGELEPRGTPAENTAMFARRDQTSALLREAGVTLQLPDGRVLPVFTVPSRGFHLQLDSWIALGVGFLSLIIGLWVLVLRPRELTAQLFAISGASLWTASLTIALTVESSIATPGWGMKYLLQVNHISALVFSWALVSIFGVYPLPIVPRIAIAGLALLMGGLGVAGLYDAWTDVFGTQLIAMVALVVLTFVLVLIQAWISRRDPVHRASVAWIGTALVLSAGLFTAVNFIPLLMGSPPLLGDAIAMTAFLLFYFALAIAITRYRMFDLGNWTVHVVRAVIVLLLILVADMALVYWAGEQWTLSIAVLLVALAWMPIRGRLMRLAERRRDRDNMRLIRGANQVAFAIRPSEQAAHWRDALAAQFDPLEISGARADVAEIRDDGRILAIPSPLGGEALALGYAGKGSRLFDSNDLEMAKALHRLVEEMIAARRAYDQGVREERTRIARDLHDDVGARLLTGLHMADQRLRPTLQAAMSDIRAIVSGMTGEQVSLERLLSEVRHETARRLEATDIRLDWPLSEEPDEECLLDYRRNKAITSAFREVVSNVIRHARATTLQVRISAGVDRLDAVVRDDGDGMPEAALAGETQGFGLRNLKRRLIDVGGQIDIRSGPGGTEISLSMPLGLAAASSTSKQGVTEPRGDLPWPT</sequence>
<dbReference type="AlphaFoldDB" id="A0A9X3IJ69"/>
<dbReference type="InterPro" id="IPR005467">
    <property type="entry name" value="His_kinase_dom"/>
</dbReference>
<dbReference type="PANTHER" id="PTHR24421">
    <property type="entry name" value="NITRATE/NITRITE SENSOR PROTEIN NARX-RELATED"/>
    <property type="match status" value="1"/>
</dbReference>
<keyword evidence="5" id="KW-1133">Transmembrane helix</keyword>
<keyword evidence="7" id="KW-0067">ATP-binding</keyword>
<reference evidence="7" key="1">
    <citation type="submission" date="2022-11" db="EMBL/GenBank/DDBJ databases">
        <title>Biodiversity and phylogenetic relationships of bacteria.</title>
        <authorList>
            <person name="Machado R.A.R."/>
            <person name="Bhat A."/>
            <person name="Loulou A."/>
            <person name="Kallel S."/>
        </authorList>
    </citation>
    <scope>NUCLEOTIDE SEQUENCE</scope>
    <source>
        <strain evidence="7">K-TC2</strain>
    </source>
</reference>
<feature type="transmembrane region" description="Helical" evidence="5">
    <location>
        <begin position="395"/>
        <end position="413"/>
    </location>
</feature>
<name>A0A9X3IJ69_9HYPH</name>
<dbReference type="CDD" id="cd16917">
    <property type="entry name" value="HATPase_UhpB-NarQ-NarX-like"/>
    <property type="match status" value="1"/>
</dbReference>
<keyword evidence="8" id="KW-1185">Reference proteome</keyword>
<dbReference type="RefSeq" id="WP_266337086.1">
    <property type="nucleotide sequence ID" value="NZ_JAPKNK010000001.1"/>
</dbReference>
<organism evidence="7 8">
    <name type="scientific">Kaistia nematophila</name>
    <dbReference type="NCBI Taxonomy" id="2994654"/>
    <lineage>
        <taxon>Bacteria</taxon>
        <taxon>Pseudomonadati</taxon>
        <taxon>Pseudomonadota</taxon>
        <taxon>Alphaproteobacteria</taxon>
        <taxon>Hyphomicrobiales</taxon>
        <taxon>Kaistiaceae</taxon>
        <taxon>Kaistia</taxon>
    </lineage>
</organism>
<dbReference type="InterPro" id="IPR036890">
    <property type="entry name" value="HATPase_C_sf"/>
</dbReference>
<evidence type="ECO:0000256" key="5">
    <source>
        <dbReference type="SAM" id="Phobius"/>
    </source>
</evidence>
<feature type="transmembrane region" description="Helical" evidence="5">
    <location>
        <begin position="152"/>
        <end position="171"/>
    </location>
</feature>
<evidence type="ECO:0000259" key="6">
    <source>
        <dbReference type="PROSITE" id="PS50109"/>
    </source>
</evidence>
<feature type="transmembrane region" description="Helical" evidence="5">
    <location>
        <begin position="267"/>
        <end position="291"/>
    </location>
</feature>
<comment type="caution">
    <text evidence="7">The sequence shown here is derived from an EMBL/GenBank/DDBJ whole genome shotgun (WGS) entry which is preliminary data.</text>
</comment>
<feature type="transmembrane region" description="Helical" evidence="5">
    <location>
        <begin position="336"/>
        <end position="356"/>
    </location>
</feature>
<feature type="transmembrane region" description="Helical" evidence="5">
    <location>
        <begin position="219"/>
        <end position="237"/>
    </location>
</feature>
<dbReference type="Gene3D" id="3.30.565.10">
    <property type="entry name" value="Histidine kinase-like ATPase, C-terminal domain"/>
    <property type="match status" value="1"/>
</dbReference>
<evidence type="ECO:0000256" key="3">
    <source>
        <dbReference type="ARBA" id="ARBA00023012"/>
    </source>
</evidence>
<dbReference type="GO" id="GO:0016301">
    <property type="term" value="F:kinase activity"/>
    <property type="evidence" value="ECO:0007669"/>
    <property type="project" value="UniProtKB-KW"/>
</dbReference>
<keyword evidence="5" id="KW-0812">Transmembrane</keyword>
<feature type="transmembrane region" description="Helical" evidence="5">
    <location>
        <begin position="368"/>
        <end position="389"/>
    </location>
</feature>
<evidence type="ECO:0000256" key="4">
    <source>
        <dbReference type="SAM" id="MobiDB-lite"/>
    </source>
</evidence>
<dbReference type="GO" id="GO:0005524">
    <property type="term" value="F:ATP binding"/>
    <property type="evidence" value="ECO:0007669"/>
    <property type="project" value="UniProtKB-KW"/>
</dbReference>
<dbReference type="Pfam" id="PF02518">
    <property type="entry name" value="HATPase_c"/>
    <property type="match status" value="1"/>
</dbReference>
<feature type="transmembrane region" description="Helical" evidence="5">
    <location>
        <begin position="303"/>
        <end position="324"/>
    </location>
</feature>
<dbReference type="InterPro" id="IPR003594">
    <property type="entry name" value="HATPase_dom"/>
</dbReference>
<evidence type="ECO:0000256" key="1">
    <source>
        <dbReference type="ARBA" id="ARBA00022679"/>
    </source>
</evidence>
<keyword evidence="3" id="KW-0902">Two-component regulatory system</keyword>
<protein>
    <submittedName>
        <fullName evidence="7">ATP-binding protein</fullName>
    </submittedName>
</protein>
<evidence type="ECO:0000256" key="2">
    <source>
        <dbReference type="ARBA" id="ARBA00022777"/>
    </source>
</evidence>
<dbReference type="GO" id="GO:0000160">
    <property type="term" value="P:phosphorelay signal transduction system"/>
    <property type="evidence" value="ECO:0007669"/>
    <property type="project" value="UniProtKB-KW"/>
</dbReference>
<dbReference type="PROSITE" id="PS50109">
    <property type="entry name" value="HIS_KIN"/>
    <property type="match status" value="1"/>
</dbReference>
<keyword evidence="1" id="KW-0808">Transferase</keyword>
<accession>A0A9X3IJ69</accession>
<keyword evidence="5" id="KW-0472">Membrane</keyword>
<feature type="transmembrane region" description="Helical" evidence="5">
    <location>
        <begin position="24"/>
        <end position="46"/>
    </location>
</feature>
<keyword evidence="2" id="KW-0418">Kinase</keyword>
<dbReference type="InterPro" id="IPR050482">
    <property type="entry name" value="Sensor_HK_TwoCompSys"/>
</dbReference>
<dbReference type="SUPFAM" id="SSF55874">
    <property type="entry name" value="ATPase domain of HSP90 chaperone/DNA topoisomerase II/histidine kinase"/>
    <property type="match status" value="1"/>
</dbReference>
<feature type="domain" description="Histidine kinase" evidence="6">
    <location>
        <begin position="536"/>
        <end position="718"/>
    </location>
</feature>
<feature type="region of interest" description="Disordered" evidence="4">
    <location>
        <begin position="721"/>
        <end position="740"/>
    </location>
</feature>
<feature type="transmembrane region" description="Helical" evidence="5">
    <location>
        <begin position="178"/>
        <end position="199"/>
    </location>
</feature>
<evidence type="ECO:0000313" key="7">
    <source>
        <dbReference type="EMBL" id="MCX5568128.1"/>
    </source>
</evidence>
<dbReference type="SMART" id="SM00387">
    <property type="entry name" value="HATPase_c"/>
    <property type="match status" value="1"/>
</dbReference>
<dbReference type="Proteomes" id="UP001144805">
    <property type="component" value="Unassembled WGS sequence"/>
</dbReference>
<keyword evidence="7" id="KW-0547">Nucleotide-binding</keyword>
<evidence type="ECO:0000313" key="8">
    <source>
        <dbReference type="Proteomes" id="UP001144805"/>
    </source>
</evidence>
<dbReference type="EMBL" id="JAPKNK010000001">
    <property type="protein sequence ID" value="MCX5568128.1"/>
    <property type="molecule type" value="Genomic_DNA"/>
</dbReference>
<feature type="transmembrane region" description="Helical" evidence="5">
    <location>
        <begin position="244"/>
        <end position="261"/>
    </location>
</feature>
<gene>
    <name evidence="7" type="ORF">OSH07_02860</name>
</gene>
<proteinExistence type="predicted"/>